<feature type="transmembrane region" description="Helical" evidence="1">
    <location>
        <begin position="211"/>
        <end position="228"/>
    </location>
</feature>
<feature type="transmembrane region" description="Helical" evidence="1">
    <location>
        <begin position="240"/>
        <end position="260"/>
    </location>
</feature>
<feature type="transmembrane region" description="Helical" evidence="1">
    <location>
        <begin position="317"/>
        <end position="338"/>
    </location>
</feature>
<reference evidence="2 3" key="1">
    <citation type="journal article" date="2015" name="Stand. Genomic Sci.">
        <title>Genomic Encyclopedia of Bacterial and Archaeal Type Strains, Phase III: the genomes of soil and plant-associated and newly described type strains.</title>
        <authorList>
            <person name="Whitman W.B."/>
            <person name="Woyke T."/>
            <person name="Klenk H.P."/>
            <person name="Zhou Y."/>
            <person name="Lilburn T.G."/>
            <person name="Beck B.J."/>
            <person name="De Vos P."/>
            <person name="Vandamme P."/>
            <person name="Eisen J.A."/>
            <person name="Garrity G."/>
            <person name="Hugenholtz P."/>
            <person name="Kyrpides N.C."/>
        </authorList>
    </citation>
    <scope>NUCLEOTIDE SEQUENCE [LARGE SCALE GENOMIC DNA]</scope>
    <source>
        <strain evidence="2 3">CECT 7306</strain>
    </source>
</reference>
<dbReference type="EMBL" id="RJKN01000009">
    <property type="protein sequence ID" value="ROP26918.1"/>
    <property type="molecule type" value="Genomic_DNA"/>
</dbReference>
<name>A0A3N1G9R5_9ACTN</name>
<evidence type="ECO:0000313" key="2">
    <source>
        <dbReference type="EMBL" id="ROP26918.1"/>
    </source>
</evidence>
<dbReference type="Proteomes" id="UP000276232">
    <property type="component" value="Unassembled WGS sequence"/>
</dbReference>
<keyword evidence="1" id="KW-1133">Transmembrane helix</keyword>
<evidence type="ECO:0000313" key="3">
    <source>
        <dbReference type="Proteomes" id="UP000276232"/>
    </source>
</evidence>
<feature type="transmembrane region" description="Helical" evidence="1">
    <location>
        <begin position="89"/>
        <end position="108"/>
    </location>
</feature>
<organism evidence="2 3">
    <name type="scientific">Pseudokineococcus lusitanus</name>
    <dbReference type="NCBI Taxonomy" id="763993"/>
    <lineage>
        <taxon>Bacteria</taxon>
        <taxon>Bacillati</taxon>
        <taxon>Actinomycetota</taxon>
        <taxon>Actinomycetes</taxon>
        <taxon>Kineosporiales</taxon>
        <taxon>Kineosporiaceae</taxon>
        <taxon>Pseudokineococcus</taxon>
    </lineage>
</organism>
<dbReference type="AlphaFoldDB" id="A0A3N1G9R5"/>
<feature type="transmembrane region" description="Helical" evidence="1">
    <location>
        <begin position="148"/>
        <end position="169"/>
    </location>
</feature>
<proteinExistence type="predicted"/>
<protein>
    <submittedName>
        <fullName evidence="2">Uncharacterized protein</fullName>
    </submittedName>
</protein>
<keyword evidence="3" id="KW-1185">Reference proteome</keyword>
<feature type="transmembrane region" description="Helical" evidence="1">
    <location>
        <begin position="114"/>
        <end position="136"/>
    </location>
</feature>
<keyword evidence="1" id="KW-0472">Membrane</keyword>
<keyword evidence="1" id="KW-0812">Transmembrane</keyword>
<sequence>MDTRGRAAVVAGLAVVGAGAVAWALAAISAAAVHAGEVRARAGASTEETPGDGELALLAHDARLAALVVVAAGTALVCSRLPRQAASRASAGVVVAAAVANATLGRAVDGGPVLLAAVALLLVVGAAGAAGGLTASRAPGARGHAPGGRGYVVGAGALGAGTLPVLVLQGTGSARYGPWVPADLATSEVVTALALTGAVVVASLLTARGPAGVVGAVALPLAAAAVLMEPTGSSWQVRSGLWVMGAVLVLAAAPLLLTAAGTGGRPRRRCAAVGLGLLVTGGLLALVPGVLAVPVLAGGVMGLVVTGPAGASIGYDGLPVVGGGLLLAAVLVAVRLLVIQVVASPELGRLEPATAARRAV</sequence>
<feature type="transmembrane region" description="Helical" evidence="1">
    <location>
        <begin position="59"/>
        <end position="77"/>
    </location>
</feature>
<evidence type="ECO:0000256" key="1">
    <source>
        <dbReference type="SAM" id="Phobius"/>
    </source>
</evidence>
<accession>A0A3N1G9R5</accession>
<dbReference type="RefSeq" id="WP_148058114.1">
    <property type="nucleotide sequence ID" value="NZ_RJKN01000009.1"/>
</dbReference>
<feature type="transmembrane region" description="Helical" evidence="1">
    <location>
        <begin position="189"/>
        <end position="206"/>
    </location>
</feature>
<dbReference type="InParanoid" id="A0A3N1G9R5"/>
<gene>
    <name evidence="2" type="ORF">EDC03_3155</name>
</gene>
<comment type="caution">
    <text evidence="2">The sequence shown here is derived from an EMBL/GenBank/DDBJ whole genome shotgun (WGS) entry which is preliminary data.</text>
</comment>
<feature type="transmembrane region" description="Helical" evidence="1">
    <location>
        <begin position="272"/>
        <end position="297"/>
    </location>
</feature>